<protein>
    <recommendedName>
        <fullName evidence="9">Type-5 uracil-DNA glycosylase</fullName>
    </recommendedName>
</protein>
<keyword evidence="7" id="KW-0234">DNA repair</keyword>
<keyword evidence="2" id="KW-0479">Metal-binding</keyword>
<reference evidence="12" key="1">
    <citation type="submission" date="2014-12" db="EMBL/GenBank/DDBJ databases">
        <authorList>
            <person name="Salcher M.M."/>
        </authorList>
    </citation>
    <scope>NUCLEOTIDE SEQUENCE [LARGE SCALE GENOMIC DNA]</scope>
    <source>
        <strain evidence="12">MMS-10A-171</strain>
    </source>
</reference>
<gene>
    <name evidence="11" type="ORF">BN1208_0451</name>
</gene>
<evidence type="ECO:0000256" key="2">
    <source>
        <dbReference type="ARBA" id="ARBA00022723"/>
    </source>
</evidence>
<dbReference type="SUPFAM" id="SSF52141">
    <property type="entry name" value="Uracil-DNA glycosylase-like"/>
    <property type="match status" value="1"/>
</dbReference>
<dbReference type="Pfam" id="PF03167">
    <property type="entry name" value="UDG"/>
    <property type="match status" value="1"/>
</dbReference>
<keyword evidence="4" id="KW-0378">Hydrolase</keyword>
<evidence type="ECO:0000256" key="7">
    <source>
        <dbReference type="ARBA" id="ARBA00023204"/>
    </source>
</evidence>
<keyword evidence="12" id="KW-1185">Reference proteome</keyword>
<evidence type="ECO:0000256" key="4">
    <source>
        <dbReference type="ARBA" id="ARBA00022801"/>
    </source>
</evidence>
<proteinExistence type="inferred from homology"/>
<comment type="similarity">
    <text evidence="8">Belongs to the uracil-DNA glycosylase (UDG) superfamily. Type 5 (UDGb) family.</text>
</comment>
<dbReference type="SMART" id="SM00986">
    <property type="entry name" value="UDG"/>
    <property type="match status" value="1"/>
</dbReference>
<dbReference type="InterPro" id="IPR005122">
    <property type="entry name" value="Uracil-DNA_glycosylase-like"/>
</dbReference>
<evidence type="ECO:0000256" key="1">
    <source>
        <dbReference type="ARBA" id="ARBA00022485"/>
    </source>
</evidence>
<dbReference type="Gene3D" id="3.40.470.10">
    <property type="entry name" value="Uracil-DNA glycosylase-like domain"/>
    <property type="match status" value="1"/>
</dbReference>
<dbReference type="KEGG" id="mbat:BN1208_0451"/>
<dbReference type="CDD" id="cd10031">
    <property type="entry name" value="UDG-F5_TTUDGB_like"/>
    <property type="match status" value="1"/>
</dbReference>
<organism evidence="11 12">
    <name type="scientific">Candidatus Methylopumilus planktonicus</name>
    <dbReference type="NCBI Taxonomy" id="1581557"/>
    <lineage>
        <taxon>Bacteria</taxon>
        <taxon>Pseudomonadati</taxon>
        <taxon>Pseudomonadota</taxon>
        <taxon>Betaproteobacteria</taxon>
        <taxon>Nitrosomonadales</taxon>
        <taxon>Methylophilaceae</taxon>
        <taxon>Candidatus Methylopumilus</taxon>
    </lineage>
</organism>
<keyword evidence="1" id="KW-0004">4Fe-4S</keyword>
<evidence type="ECO:0000256" key="6">
    <source>
        <dbReference type="ARBA" id="ARBA00023014"/>
    </source>
</evidence>
<keyword evidence="6" id="KW-0411">Iron-sulfur</keyword>
<evidence type="ECO:0000313" key="12">
    <source>
        <dbReference type="Proteomes" id="UP000064007"/>
    </source>
</evidence>
<dbReference type="GO" id="GO:0033958">
    <property type="term" value="F:DNA-deoxyinosine glycosylase activity"/>
    <property type="evidence" value="ECO:0007669"/>
    <property type="project" value="InterPro"/>
</dbReference>
<keyword evidence="5" id="KW-0408">Iron</keyword>
<evidence type="ECO:0000313" key="11">
    <source>
        <dbReference type="EMBL" id="CEZ19344.1"/>
    </source>
</evidence>
<keyword evidence="3" id="KW-0227">DNA damage</keyword>
<dbReference type="AlphaFoldDB" id="A0A0D6EV97"/>
<dbReference type="STRING" id="1581557.BN1208_0451"/>
<dbReference type="InterPro" id="IPR036895">
    <property type="entry name" value="Uracil-DNA_glycosylase-like_sf"/>
</dbReference>
<dbReference type="PANTHER" id="PTHR33693">
    <property type="entry name" value="TYPE-5 URACIL-DNA GLYCOSYLASE"/>
    <property type="match status" value="1"/>
</dbReference>
<name>A0A0D6EV97_9PROT</name>
<dbReference type="GO" id="GO:0004844">
    <property type="term" value="F:uracil DNA N-glycosylase activity"/>
    <property type="evidence" value="ECO:0007669"/>
    <property type="project" value="InterPro"/>
</dbReference>
<dbReference type="HOGENOM" id="CLU_083279_0_0_4"/>
<dbReference type="Proteomes" id="UP000064007">
    <property type="component" value="Chromosome 1"/>
</dbReference>
<evidence type="ECO:0000259" key="10">
    <source>
        <dbReference type="SMART" id="SM00986"/>
    </source>
</evidence>
<feature type="domain" description="Uracil-DNA glycosylase-like" evidence="10">
    <location>
        <begin position="34"/>
        <end position="201"/>
    </location>
</feature>
<sequence>MTQYKEDCRECPRLATFLDQVKLEQPNYFCKPVPPFGDTSIRLLIVGLAPGMHGANRTGRPFTGDFAGILLYKALFHFGFSNQQESIAADDSLKLIHCRITNAVKCLPPQNKPEPKEIKQCNHYLKSELDLLQPRTLVLALGSIAHQSVLSAFQLKKSDYVFSHGARHDLPNQLVLYDSYHCSRYNTQTKRLTEEMFFSVFQSIKKEMEN</sequence>
<evidence type="ECO:0000256" key="3">
    <source>
        <dbReference type="ARBA" id="ARBA00022763"/>
    </source>
</evidence>
<evidence type="ECO:0000256" key="5">
    <source>
        <dbReference type="ARBA" id="ARBA00023004"/>
    </source>
</evidence>
<evidence type="ECO:0000256" key="9">
    <source>
        <dbReference type="ARBA" id="ARBA00023887"/>
    </source>
</evidence>
<dbReference type="GO" id="GO:0051539">
    <property type="term" value="F:4 iron, 4 sulfur cluster binding"/>
    <property type="evidence" value="ECO:0007669"/>
    <property type="project" value="UniProtKB-KW"/>
</dbReference>
<dbReference type="InterPro" id="IPR044147">
    <property type="entry name" value="UdgB-like"/>
</dbReference>
<dbReference type="SMART" id="SM00987">
    <property type="entry name" value="UreE_C"/>
    <property type="match status" value="1"/>
</dbReference>
<dbReference type="EMBL" id="LN827929">
    <property type="protein sequence ID" value="CEZ19344.1"/>
    <property type="molecule type" value="Genomic_DNA"/>
</dbReference>
<dbReference type="InterPro" id="IPR051536">
    <property type="entry name" value="UDG_Type-4/5"/>
</dbReference>
<dbReference type="GO" id="GO:0046872">
    <property type="term" value="F:metal ion binding"/>
    <property type="evidence" value="ECO:0007669"/>
    <property type="project" value="UniProtKB-KW"/>
</dbReference>
<dbReference type="GO" id="GO:0006284">
    <property type="term" value="P:base-excision repair"/>
    <property type="evidence" value="ECO:0007669"/>
    <property type="project" value="InterPro"/>
</dbReference>
<dbReference type="PANTHER" id="PTHR33693:SF3">
    <property type="entry name" value="TYPE-5 URACIL-DNA GLYCOSYLASE"/>
    <property type="match status" value="1"/>
</dbReference>
<evidence type="ECO:0000256" key="8">
    <source>
        <dbReference type="ARBA" id="ARBA00023779"/>
    </source>
</evidence>
<accession>A0A0D6EV97</accession>
<dbReference type="RefSeq" id="WP_046487492.1">
    <property type="nucleotide sequence ID" value="NZ_CP040983.1"/>
</dbReference>
<dbReference type="OrthoDB" id="5290748at2"/>